<dbReference type="AlphaFoldDB" id="A0A8D3WUW9"/>
<name>A0A8D3WUW9_PRIMW</name>
<proteinExistence type="predicted"/>
<keyword evidence="1" id="KW-0812">Transmembrane</keyword>
<accession>A0A8D3WUW9</accession>
<feature type="transmembrane region" description="Helical" evidence="1">
    <location>
        <begin position="15"/>
        <end position="32"/>
    </location>
</feature>
<organism evidence="2 3">
    <name type="scientific">Priestia megaterium (strain WSH-002)</name>
    <name type="common">Bacillus megaterium</name>
    <dbReference type="NCBI Taxonomy" id="1006007"/>
    <lineage>
        <taxon>Bacteria</taxon>
        <taxon>Bacillati</taxon>
        <taxon>Bacillota</taxon>
        <taxon>Bacilli</taxon>
        <taxon>Bacillales</taxon>
        <taxon>Bacillaceae</taxon>
        <taxon>Priestia</taxon>
    </lineage>
</organism>
<dbReference type="Proteomes" id="UP000001283">
    <property type="component" value="Chromosome"/>
</dbReference>
<keyword evidence="1" id="KW-0472">Membrane</keyword>
<protein>
    <submittedName>
        <fullName evidence="2">Uncharacterized protein</fullName>
    </submittedName>
</protein>
<reference evidence="2 3" key="1">
    <citation type="journal article" date="2011" name="J. Bacteriol.">
        <title>Complete genome sequence of the industrial strain Bacillus megaterium WSH-002.</title>
        <authorList>
            <person name="Liu L."/>
            <person name="Li Y."/>
            <person name="Zhang J."/>
            <person name="Zou W."/>
            <person name="Zhou Z."/>
            <person name="Liu J."/>
            <person name="Li X."/>
            <person name="Wang L."/>
            <person name="Chen J."/>
        </authorList>
    </citation>
    <scope>NUCLEOTIDE SEQUENCE [LARGE SCALE GENOMIC DNA]</scope>
    <source>
        <strain evidence="2 3">WSH-002</strain>
    </source>
</reference>
<evidence type="ECO:0000313" key="3">
    <source>
        <dbReference type="Proteomes" id="UP000001283"/>
    </source>
</evidence>
<keyword evidence="1" id="KW-1133">Transmembrane helix</keyword>
<evidence type="ECO:0000256" key="1">
    <source>
        <dbReference type="SAM" id="Phobius"/>
    </source>
</evidence>
<gene>
    <name evidence="2" type="ORF">BMWSH_0429</name>
</gene>
<evidence type="ECO:0000313" key="2">
    <source>
        <dbReference type="EMBL" id="AEN87313.1"/>
    </source>
</evidence>
<sequence>MFFGFALILSYFDKSYRLFSKYVIISLIFIITKGKQA</sequence>
<dbReference type="EMBL" id="CP003017">
    <property type="protein sequence ID" value="AEN87313.1"/>
    <property type="molecule type" value="Genomic_DNA"/>
</dbReference>
<dbReference type="KEGG" id="bmh:BMWSH_0429"/>